<dbReference type="EMBL" id="JBEWLZ010000013">
    <property type="protein sequence ID" value="MET1491607.1"/>
    <property type="molecule type" value="Genomic_DNA"/>
</dbReference>
<keyword evidence="3" id="KW-1185">Reference proteome</keyword>
<protein>
    <submittedName>
        <fullName evidence="2">Phage portal protein</fullName>
    </submittedName>
</protein>
<evidence type="ECO:0000256" key="1">
    <source>
        <dbReference type="ARBA" id="ARBA00006799"/>
    </source>
</evidence>
<reference evidence="2 3" key="1">
    <citation type="submission" date="2024-07" db="EMBL/GenBank/DDBJ databases">
        <title>Uliginosibacterium paludis KCTC:42655.</title>
        <authorList>
            <person name="Kim M.K."/>
        </authorList>
    </citation>
    <scope>NUCLEOTIDE SEQUENCE [LARGE SCALE GENOMIC DNA]</scope>
    <source>
        <strain evidence="2 3">KCTC 42655</strain>
    </source>
</reference>
<comment type="caution">
    <text evidence="2">The sequence shown here is derived from an EMBL/GenBank/DDBJ whole genome shotgun (WGS) entry which is preliminary data.</text>
</comment>
<accession>A0ABV2CV36</accession>
<evidence type="ECO:0000313" key="3">
    <source>
        <dbReference type="Proteomes" id="UP001548590"/>
    </source>
</evidence>
<dbReference type="InterPro" id="IPR006944">
    <property type="entry name" value="Phage/GTA_portal"/>
</dbReference>
<dbReference type="Proteomes" id="UP001548590">
    <property type="component" value="Unassembled WGS sequence"/>
</dbReference>
<dbReference type="NCBIfam" id="TIGR01540">
    <property type="entry name" value="portal_PBSX"/>
    <property type="match status" value="1"/>
</dbReference>
<dbReference type="InterPro" id="IPR030935">
    <property type="entry name" value="PBSX_Proteobac"/>
</dbReference>
<dbReference type="Pfam" id="PF04860">
    <property type="entry name" value="Phage_portal"/>
    <property type="match status" value="1"/>
</dbReference>
<gene>
    <name evidence="2" type="ORF">ABVT11_17335</name>
</gene>
<comment type="similarity">
    <text evidence="1">Belongs to the phage portal family. PBSX subfamily.</text>
</comment>
<dbReference type="InterPro" id="IPR006430">
    <property type="entry name" value="Phage_portal_PBSX"/>
</dbReference>
<sequence length="356" mass="40212">MRQRPRNPRATQARATNSRLIEARRTPPAAQRQSALEFSFGDPTPVLDRREIFDYLECVEIGGRYYAPPVQLLGLANVFRAAPHHASAIYCKRNILLDTFIAHPKLSVQDFSQLALDYLVFGNAYLERVRSVMGGAMRYQTALALYVRRGLKAGEFWWLDRGYEEAAMPVGEVFQLREPDLRQEIYGMPEYLAAINSALLNESATLFRRRYYQNGSHAGFIFYMTDAAQDQKDVDNLREAFKNAKGPGNFKNLFLYAPGGKKDGVQLIPVSEVAAKDDFLNIKGVSRDDLLAAHRVPPQLMGIVPNNTGGFGDVEKAAKVFAQNELRPLQRRMREINAWAGEEILRFKDYTLEAAA</sequence>
<name>A0ABV2CV36_9RHOO</name>
<proteinExistence type="inferred from homology"/>
<dbReference type="PIRSF" id="PIRSF018494">
    <property type="entry name" value="PBSX_VPQ"/>
    <property type="match status" value="1"/>
</dbReference>
<dbReference type="RefSeq" id="WP_345929467.1">
    <property type="nucleotide sequence ID" value="NZ_JBDIVF010000010.1"/>
</dbReference>
<evidence type="ECO:0000313" key="2">
    <source>
        <dbReference type="EMBL" id="MET1491607.1"/>
    </source>
</evidence>
<organism evidence="2 3">
    <name type="scientific">Uliginosibacterium paludis</name>
    <dbReference type="NCBI Taxonomy" id="1615952"/>
    <lineage>
        <taxon>Bacteria</taxon>
        <taxon>Pseudomonadati</taxon>
        <taxon>Pseudomonadota</taxon>
        <taxon>Betaproteobacteria</taxon>
        <taxon>Rhodocyclales</taxon>
        <taxon>Zoogloeaceae</taxon>
        <taxon>Uliginosibacterium</taxon>
    </lineage>
</organism>